<organism evidence="4 5">
    <name type="scientific">Trichoplax adhaerens</name>
    <name type="common">Trichoplax reptans</name>
    <dbReference type="NCBI Taxonomy" id="10228"/>
    <lineage>
        <taxon>Eukaryota</taxon>
        <taxon>Metazoa</taxon>
        <taxon>Placozoa</taxon>
        <taxon>Uniplacotomia</taxon>
        <taxon>Trichoplacea</taxon>
        <taxon>Trichoplacidae</taxon>
        <taxon>Trichoplax</taxon>
    </lineage>
</organism>
<keyword evidence="2 3" id="KW-0802">TPR repeat</keyword>
<dbReference type="KEGG" id="tad:TRIADDRAFT_58540"/>
<feature type="repeat" description="TPR" evidence="3">
    <location>
        <begin position="518"/>
        <end position="551"/>
    </location>
</feature>
<feature type="repeat" description="TPR" evidence="3">
    <location>
        <begin position="770"/>
        <end position="803"/>
    </location>
</feature>
<dbReference type="InterPro" id="IPR011990">
    <property type="entry name" value="TPR-like_helical_dom_sf"/>
</dbReference>
<evidence type="ECO:0000313" key="5">
    <source>
        <dbReference type="Proteomes" id="UP000009022"/>
    </source>
</evidence>
<dbReference type="Proteomes" id="UP000009022">
    <property type="component" value="Unassembled WGS sequence"/>
</dbReference>
<feature type="repeat" description="TPR" evidence="3">
    <location>
        <begin position="812"/>
        <end position="845"/>
    </location>
</feature>
<dbReference type="Gene3D" id="3.40.50.300">
    <property type="entry name" value="P-loop containing nucleotide triphosphate hydrolases"/>
    <property type="match status" value="1"/>
</dbReference>
<evidence type="ECO:0000256" key="1">
    <source>
        <dbReference type="ARBA" id="ARBA00022737"/>
    </source>
</evidence>
<evidence type="ECO:0000313" key="4">
    <source>
        <dbReference type="EMBL" id="EDV22706.1"/>
    </source>
</evidence>
<proteinExistence type="predicted"/>
<keyword evidence="1" id="KW-0677">Repeat</keyword>
<dbReference type="PhylomeDB" id="B3S2Z5"/>
<dbReference type="AlphaFoldDB" id="B3S2Z5"/>
<name>B3S2Z5_TRIAD</name>
<dbReference type="GeneID" id="6755785"/>
<evidence type="ECO:0000256" key="2">
    <source>
        <dbReference type="ARBA" id="ARBA00022803"/>
    </source>
</evidence>
<dbReference type="SUPFAM" id="SSF52540">
    <property type="entry name" value="P-loop containing nucleoside triphosphate hydrolases"/>
    <property type="match status" value="1"/>
</dbReference>
<dbReference type="InterPro" id="IPR027417">
    <property type="entry name" value="P-loop_NTPase"/>
</dbReference>
<dbReference type="CTD" id="6755785"/>
<dbReference type="PANTHER" id="PTHR45641:SF1">
    <property type="entry name" value="AAA+ ATPASE DOMAIN-CONTAINING PROTEIN"/>
    <property type="match status" value="1"/>
</dbReference>
<dbReference type="GO" id="GO:0043531">
    <property type="term" value="F:ADP binding"/>
    <property type="evidence" value="ECO:0007669"/>
    <property type="project" value="InterPro"/>
</dbReference>
<gene>
    <name evidence="4" type="ORF">TRIADDRAFT_58540</name>
</gene>
<dbReference type="Gene3D" id="1.25.40.10">
    <property type="entry name" value="Tetratricopeptide repeat domain"/>
    <property type="match status" value="2"/>
</dbReference>
<dbReference type="Pfam" id="PF13424">
    <property type="entry name" value="TPR_12"/>
    <property type="match status" value="3"/>
</dbReference>
<reference evidence="4 5" key="1">
    <citation type="journal article" date="2008" name="Nature">
        <title>The Trichoplax genome and the nature of placozoans.</title>
        <authorList>
            <person name="Srivastava M."/>
            <person name="Begovic E."/>
            <person name="Chapman J."/>
            <person name="Putnam N.H."/>
            <person name="Hellsten U."/>
            <person name="Kawashima T."/>
            <person name="Kuo A."/>
            <person name="Mitros T."/>
            <person name="Salamov A."/>
            <person name="Carpenter M.L."/>
            <person name="Signorovitch A.Y."/>
            <person name="Moreno M.A."/>
            <person name="Kamm K."/>
            <person name="Grimwood J."/>
            <person name="Schmutz J."/>
            <person name="Shapiro H."/>
            <person name="Grigoriev I.V."/>
            <person name="Buss L.W."/>
            <person name="Schierwater B."/>
            <person name="Dellaporta S.L."/>
            <person name="Rokhsar D.S."/>
        </authorList>
    </citation>
    <scope>NUCLEOTIDE SEQUENCE [LARGE SCALE GENOMIC DNA]</scope>
    <source>
        <strain evidence="4 5">Grell-BS-1999</strain>
    </source>
</reference>
<protein>
    <recommendedName>
        <fullName evidence="6">NB-ARC domain-containing protein</fullName>
    </recommendedName>
</protein>
<dbReference type="eggNOG" id="KOG1840">
    <property type="taxonomic scope" value="Eukaryota"/>
</dbReference>
<feature type="repeat" description="TPR" evidence="3">
    <location>
        <begin position="602"/>
        <end position="635"/>
    </location>
</feature>
<feature type="repeat" description="TPR" evidence="3">
    <location>
        <begin position="854"/>
        <end position="887"/>
    </location>
</feature>
<dbReference type="HOGENOM" id="CLU_000288_125_8_1"/>
<dbReference type="PANTHER" id="PTHR45641">
    <property type="entry name" value="TETRATRICOPEPTIDE REPEAT PROTEIN (AFU_ORTHOLOGUE AFUA_6G03870)"/>
    <property type="match status" value="1"/>
</dbReference>
<dbReference type="InParanoid" id="B3S2Z5"/>
<feature type="repeat" description="TPR" evidence="3">
    <location>
        <begin position="728"/>
        <end position="761"/>
    </location>
</feature>
<dbReference type="OMA" id="FEDEWRY"/>
<dbReference type="OrthoDB" id="5986190at2759"/>
<dbReference type="PROSITE" id="PS50005">
    <property type="entry name" value="TPR"/>
    <property type="match status" value="6"/>
</dbReference>
<sequence>MSQMHQERQKDLPWIISLPPKVSFFTGRRDLIQRIDEQLHSPDVINQGMAALVGIGGVGKSCLALHYAHSNIQQYNIVAWLNAENEISLQNDMVKLGQRIVDSMSDGSHRIPPTLHTLQTLMEQYQKTPAIRHDLTSDSLKRQSRDTQLLERIIEVSKDALDQQLIGPWLLIYDNVHRVKMVNKYIPTMRTGHIILTSRHRSWDDMIEIDIFNRKTSIEFLHRVVEPHGHSHQPIENDDAWDNIADILGDLPLALAQAAQYIRRKKISITTYVDQFKSLYQNLWQQEAPSSSYKQYLSENDDQCVVVEHTVETTWQIAISQVSCINPTACDLSTIAAYLSPNNISRELLVQLGVRILHVTENDVEIALDLLHDYCLMSWNGNCYNIHRLLQLVIRHKYQDSGVDQVVVEKLFQYYSERLYYDRRNIQQTLANIALIEHFEMARNYLNVYTLHDGKEDNYRHRQLVNSVILNVSHIYYNLANMVRAKDYVDEVLTSIPSSTTEKFINEGIHENQRHQFSRAIKLKGKIIMEMNDYDSALNNFHQALELERQHQNTLQEDIGKTLQLIGQANCRIGKFDISRQYLQQAIELQRQHLGENHLDVAKTYLWLGRVASKTGNLTEALTHANKALKIKKQLLGESNLDVAMIYETISNICRENYKYDDALRYFQNAIEFYKLHLGENALKVADGLHSLGRIYRQVKDLDQAMSCDVNALNIKQKQLGHEHVSLAYTYDELGLVYMAKNDYDNAKDNLMKSLQIKIKQLGEQHMNVAYTLDKIGLLYKANENYSQAMESFNQSLEIKKKQLGENHASAAYTYHQIGIIYKEKDDYINSLKYLQCALKIKRDSFGDDHVQTSYTLHEIGLLYKKFGDSDEAIRYLQRAHDTKVKQLGQDHIRALDSMAEINAIRDQIKKVKITIV</sequence>
<dbReference type="InterPro" id="IPR019734">
    <property type="entry name" value="TPR_rpt"/>
</dbReference>
<evidence type="ECO:0008006" key="6">
    <source>
        <dbReference type="Google" id="ProtNLM"/>
    </source>
</evidence>
<dbReference type="RefSeq" id="XP_002114572.1">
    <property type="nucleotide sequence ID" value="XM_002114536.1"/>
</dbReference>
<dbReference type="SMART" id="SM00028">
    <property type="entry name" value="TPR"/>
    <property type="match status" value="9"/>
</dbReference>
<accession>B3S2Z5</accession>
<evidence type="ECO:0000256" key="3">
    <source>
        <dbReference type="PROSITE-ProRule" id="PRU00339"/>
    </source>
</evidence>
<keyword evidence="5" id="KW-1185">Reference proteome</keyword>
<dbReference type="SUPFAM" id="SSF48452">
    <property type="entry name" value="TPR-like"/>
    <property type="match status" value="3"/>
</dbReference>
<dbReference type="EMBL" id="DS985248">
    <property type="protein sequence ID" value="EDV22706.1"/>
    <property type="molecule type" value="Genomic_DNA"/>
</dbReference>